<evidence type="ECO:0000313" key="1">
    <source>
        <dbReference type="EMBL" id="KAK2564245.1"/>
    </source>
</evidence>
<comment type="caution">
    <text evidence="1">The sequence shown here is derived from an EMBL/GenBank/DDBJ whole genome shotgun (WGS) entry which is preliminary data.</text>
</comment>
<keyword evidence="2" id="KW-1185">Reference proteome</keyword>
<protein>
    <submittedName>
        <fullName evidence="1">Uncharacterized protein</fullName>
    </submittedName>
</protein>
<organism evidence="1 2">
    <name type="scientific">Acropora cervicornis</name>
    <name type="common">Staghorn coral</name>
    <dbReference type="NCBI Taxonomy" id="6130"/>
    <lineage>
        <taxon>Eukaryota</taxon>
        <taxon>Metazoa</taxon>
        <taxon>Cnidaria</taxon>
        <taxon>Anthozoa</taxon>
        <taxon>Hexacorallia</taxon>
        <taxon>Scleractinia</taxon>
        <taxon>Astrocoeniina</taxon>
        <taxon>Acroporidae</taxon>
        <taxon>Acropora</taxon>
    </lineage>
</organism>
<gene>
    <name evidence="1" type="ORF">P5673_012492</name>
</gene>
<sequence>METRLVSATAAVHLCPPSVRPHSASTPVTKIEEDRPLTYTRPLEPDPFNHFSSVNRLKRCIVQVQGAIERLRHNKMYNWRPKEEPY</sequence>
<reference evidence="1" key="1">
    <citation type="journal article" date="2023" name="G3 (Bethesda)">
        <title>Whole genome assembly and annotation of the endangered Caribbean coral Acropora cervicornis.</title>
        <authorList>
            <person name="Selwyn J.D."/>
            <person name="Vollmer S.V."/>
        </authorList>
    </citation>
    <scope>NUCLEOTIDE SEQUENCE</scope>
    <source>
        <strain evidence="1">K2</strain>
    </source>
</reference>
<dbReference type="Proteomes" id="UP001249851">
    <property type="component" value="Unassembled WGS sequence"/>
</dbReference>
<name>A0AAD9V839_ACRCE</name>
<reference evidence="1" key="2">
    <citation type="journal article" date="2023" name="Science">
        <title>Genomic signatures of disease resistance in endangered staghorn corals.</title>
        <authorList>
            <person name="Vollmer S.V."/>
            <person name="Selwyn J.D."/>
            <person name="Despard B.A."/>
            <person name="Roesel C.L."/>
        </authorList>
    </citation>
    <scope>NUCLEOTIDE SEQUENCE</scope>
    <source>
        <strain evidence="1">K2</strain>
    </source>
</reference>
<accession>A0AAD9V839</accession>
<evidence type="ECO:0000313" key="2">
    <source>
        <dbReference type="Proteomes" id="UP001249851"/>
    </source>
</evidence>
<dbReference type="AlphaFoldDB" id="A0AAD9V839"/>
<dbReference type="EMBL" id="JARQWQ010000023">
    <property type="protein sequence ID" value="KAK2564245.1"/>
    <property type="molecule type" value="Genomic_DNA"/>
</dbReference>
<proteinExistence type="predicted"/>